<dbReference type="SUPFAM" id="SSF55874">
    <property type="entry name" value="ATPase domain of HSP90 chaperone/DNA topoisomerase II/histidine kinase"/>
    <property type="match status" value="1"/>
</dbReference>
<dbReference type="PROSITE" id="PS50109">
    <property type="entry name" value="HIS_KIN"/>
    <property type="match status" value="1"/>
</dbReference>
<proteinExistence type="predicted"/>
<evidence type="ECO:0000256" key="7">
    <source>
        <dbReference type="ARBA" id="ARBA00022840"/>
    </source>
</evidence>
<dbReference type="InterPro" id="IPR004358">
    <property type="entry name" value="Sig_transdc_His_kin-like_C"/>
</dbReference>
<feature type="transmembrane region" description="Helical" evidence="9">
    <location>
        <begin position="145"/>
        <end position="164"/>
    </location>
</feature>
<dbReference type="PRINTS" id="PR00344">
    <property type="entry name" value="BCTRLSENSOR"/>
</dbReference>
<keyword evidence="8" id="KW-0902">Two-component regulatory system</keyword>
<keyword evidence="7" id="KW-0067">ATP-binding</keyword>
<dbReference type="Proteomes" id="UP001595906">
    <property type="component" value="Unassembled WGS sequence"/>
</dbReference>
<dbReference type="SMART" id="SM00387">
    <property type="entry name" value="HATPase_c"/>
    <property type="match status" value="1"/>
</dbReference>
<keyword evidence="9" id="KW-0472">Membrane</keyword>
<dbReference type="EC" id="2.7.13.3" evidence="2"/>
<keyword evidence="6 11" id="KW-0418">Kinase</keyword>
<keyword evidence="4" id="KW-0808">Transferase</keyword>
<evidence type="ECO:0000313" key="12">
    <source>
        <dbReference type="Proteomes" id="UP001595906"/>
    </source>
</evidence>
<evidence type="ECO:0000256" key="3">
    <source>
        <dbReference type="ARBA" id="ARBA00022553"/>
    </source>
</evidence>
<dbReference type="GO" id="GO:0016301">
    <property type="term" value="F:kinase activity"/>
    <property type="evidence" value="ECO:0007669"/>
    <property type="project" value="UniProtKB-KW"/>
</dbReference>
<comment type="caution">
    <text evidence="11">The sequence shown here is derived from an EMBL/GenBank/DDBJ whole genome shotgun (WGS) entry which is preliminary data.</text>
</comment>
<evidence type="ECO:0000256" key="4">
    <source>
        <dbReference type="ARBA" id="ARBA00022679"/>
    </source>
</evidence>
<evidence type="ECO:0000256" key="5">
    <source>
        <dbReference type="ARBA" id="ARBA00022741"/>
    </source>
</evidence>
<evidence type="ECO:0000259" key="10">
    <source>
        <dbReference type="PROSITE" id="PS50109"/>
    </source>
</evidence>
<dbReference type="Gene3D" id="3.30.565.10">
    <property type="entry name" value="Histidine kinase-like ATPase, C-terminal domain"/>
    <property type="match status" value="1"/>
</dbReference>
<dbReference type="InterPro" id="IPR036890">
    <property type="entry name" value="HATPase_C_sf"/>
</dbReference>
<organism evidence="11 12">
    <name type="scientific">Parasediminibacterium paludis</name>
    <dbReference type="NCBI Taxonomy" id="908966"/>
    <lineage>
        <taxon>Bacteria</taxon>
        <taxon>Pseudomonadati</taxon>
        <taxon>Bacteroidota</taxon>
        <taxon>Chitinophagia</taxon>
        <taxon>Chitinophagales</taxon>
        <taxon>Chitinophagaceae</taxon>
        <taxon>Parasediminibacterium</taxon>
    </lineage>
</organism>
<evidence type="ECO:0000256" key="6">
    <source>
        <dbReference type="ARBA" id="ARBA00022777"/>
    </source>
</evidence>
<keyword evidence="9" id="KW-0812">Transmembrane</keyword>
<feature type="domain" description="Histidine kinase" evidence="10">
    <location>
        <begin position="183"/>
        <end position="384"/>
    </location>
</feature>
<evidence type="ECO:0000256" key="1">
    <source>
        <dbReference type="ARBA" id="ARBA00000085"/>
    </source>
</evidence>
<evidence type="ECO:0000256" key="9">
    <source>
        <dbReference type="SAM" id="Phobius"/>
    </source>
</evidence>
<gene>
    <name evidence="11" type="ORF">ACFOW1_01485</name>
</gene>
<evidence type="ECO:0000313" key="11">
    <source>
        <dbReference type="EMBL" id="MFC4230544.1"/>
    </source>
</evidence>
<keyword evidence="5" id="KW-0547">Nucleotide-binding</keyword>
<dbReference type="InterPro" id="IPR003594">
    <property type="entry name" value="HATPase_dom"/>
</dbReference>
<evidence type="ECO:0000256" key="8">
    <source>
        <dbReference type="ARBA" id="ARBA00023012"/>
    </source>
</evidence>
<sequence>MIQQWLNWRTILGLVAVFIISGTILYSQFLAKKIAIQERKNVEILVEAQHTILNASDTASINLATKIASENKSIPIIETNEKDSLTYNYLNLDTIAIKQDKNYLATTLETFKAYAPPVILVIKEKPYTANKYYYGESQLLKEVKYYPIVQLVIVALFIIILVMAQRANFKSTQNQIWAGLAKETAHQLGTPVSSLQGWIEMMRDIEGNEKIVPEIEKDVQRLLLITDRFGKIGSIPNLEEKNIIEQVQNMIDYIKKRASGKVIFELEAFDETNIPSLICPPLFDWVIENLLKNALDAIEGKGKIAVSIKDTASQIIIDVSDTGKGITKANIAKVFKPGFSTKKRGWGLGLTLTKRIIEQYHKGQIFVLHSEVNKGTTFRVILNK</sequence>
<dbReference type="PANTHER" id="PTHR43065:SF10">
    <property type="entry name" value="PEROXIDE STRESS-ACTIVATED HISTIDINE KINASE MAK3"/>
    <property type="match status" value="1"/>
</dbReference>
<accession>A0ABV8PQZ3</accession>
<evidence type="ECO:0000256" key="2">
    <source>
        <dbReference type="ARBA" id="ARBA00012438"/>
    </source>
</evidence>
<comment type="catalytic activity">
    <reaction evidence="1">
        <text>ATP + protein L-histidine = ADP + protein N-phospho-L-histidine.</text>
        <dbReference type="EC" id="2.7.13.3"/>
    </reaction>
</comment>
<dbReference type="InterPro" id="IPR005467">
    <property type="entry name" value="His_kinase_dom"/>
</dbReference>
<dbReference type="InterPro" id="IPR003661">
    <property type="entry name" value="HisK_dim/P_dom"/>
</dbReference>
<dbReference type="CDD" id="cd00082">
    <property type="entry name" value="HisKA"/>
    <property type="match status" value="1"/>
</dbReference>
<feature type="transmembrane region" description="Helical" evidence="9">
    <location>
        <begin position="6"/>
        <end position="31"/>
    </location>
</feature>
<reference evidence="12" key="1">
    <citation type="journal article" date="2019" name="Int. J. Syst. Evol. Microbiol.">
        <title>The Global Catalogue of Microorganisms (GCM) 10K type strain sequencing project: providing services to taxonomists for standard genome sequencing and annotation.</title>
        <authorList>
            <consortium name="The Broad Institute Genomics Platform"/>
            <consortium name="The Broad Institute Genome Sequencing Center for Infectious Disease"/>
            <person name="Wu L."/>
            <person name="Ma J."/>
        </authorList>
    </citation>
    <scope>NUCLEOTIDE SEQUENCE [LARGE SCALE GENOMIC DNA]</scope>
    <source>
        <strain evidence="12">CECT 8010</strain>
    </source>
</reference>
<keyword evidence="12" id="KW-1185">Reference proteome</keyword>
<name>A0ABV8PQZ3_9BACT</name>
<protein>
    <recommendedName>
        <fullName evidence="2">histidine kinase</fullName>
        <ecNumber evidence="2">2.7.13.3</ecNumber>
    </recommendedName>
</protein>
<keyword evidence="9" id="KW-1133">Transmembrane helix</keyword>
<keyword evidence="3" id="KW-0597">Phosphoprotein</keyword>
<dbReference type="EMBL" id="JBHSDC010000002">
    <property type="protein sequence ID" value="MFC4230544.1"/>
    <property type="molecule type" value="Genomic_DNA"/>
</dbReference>
<dbReference type="RefSeq" id="WP_379011778.1">
    <property type="nucleotide sequence ID" value="NZ_JBHSDC010000002.1"/>
</dbReference>
<dbReference type="Pfam" id="PF02518">
    <property type="entry name" value="HATPase_c"/>
    <property type="match status" value="1"/>
</dbReference>
<dbReference type="PANTHER" id="PTHR43065">
    <property type="entry name" value="SENSOR HISTIDINE KINASE"/>
    <property type="match status" value="1"/>
</dbReference>